<proteinExistence type="predicted"/>
<protein>
    <submittedName>
        <fullName evidence="1">Uncharacterized protein</fullName>
    </submittedName>
</protein>
<accession>A0A1N6NQC5</accession>
<sequence>MNLNFNYNEISPNVKSFLTIASANADIATLPPKKLIYRR</sequence>
<dbReference type="AlphaFoldDB" id="A0A1N6NQC5"/>
<dbReference type="EMBL" id="FTLX01000001">
    <property type="protein sequence ID" value="SIP94176.1"/>
    <property type="molecule type" value="Genomic_DNA"/>
</dbReference>
<evidence type="ECO:0000313" key="1">
    <source>
        <dbReference type="EMBL" id="SIP94176.1"/>
    </source>
</evidence>
<dbReference type="Proteomes" id="UP000186385">
    <property type="component" value="Unassembled WGS sequence"/>
</dbReference>
<gene>
    <name evidence="1" type="ORF">SAMN05443094_101233</name>
</gene>
<name>A0A1N6NQC5_9BACI</name>
<organism evidence="1 2">
    <name type="scientific">Domibacillus enclensis</name>
    <dbReference type="NCBI Taxonomy" id="1017273"/>
    <lineage>
        <taxon>Bacteria</taxon>
        <taxon>Bacillati</taxon>
        <taxon>Bacillota</taxon>
        <taxon>Bacilli</taxon>
        <taxon>Bacillales</taxon>
        <taxon>Bacillaceae</taxon>
        <taxon>Domibacillus</taxon>
    </lineage>
</organism>
<evidence type="ECO:0000313" key="2">
    <source>
        <dbReference type="Proteomes" id="UP000186385"/>
    </source>
</evidence>
<dbReference type="STRING" id="1017273.SAMN05443094_101233"/>
<reference evidence="1 2" key="1">
    <citation type="submission" date="2017-01" db="EMBL/GenBank/DDBJ databases">
        <authorList>
            <person name="Mah S.A."/>
            <person name="Swanson W.J."/>
            <person name="Moy G.W."/>
            <person name="Vacquier V.D."/>
        </authorList>
    </citation>
    <scope>NUCLEOTIDE SEQUENCE [LARGE SCALE GENOMIC DNA]</scope>
    <source>
        <strain evidence="1 2">NIO-1016</strain>
    </source>
</reference>